<evidence type="ECO:0000313" key="2">
    <source>
        <dbReference type="Proteomes" id="UP000636004"/>
    </source>
</evidence>
<dbReference type="AlphaFoldDB" id="A0A918QQR7"/>
<evidence type="ECO:0000313" key="1">
    <source>
        <dbReference type="EMBL" id="GGZ67388.1"/>
    </source>
</evidence>
<dbReference type="RefSeq" id="WP_189358247.1">
    <property type="nucleotide sequence ID" value="NZ_BMWZ01000001.1"/>
</dbReference>
<keyword evidence="2" id="KW-1185">Reference proteome</keyword>
<dbReference type="EMBL" id="BMWZ01000001">
    <property type="protein sequence ID" value="GGZ67388.1"/>
    <property type="molecule type" value="Genomic_DNA"/>
</dbReference>
<reference evidence="1" key="1">
    <citation type="journal article" date="2014" name="Int. J. Syst. Evol. Microbiol.">
        <title>Complete genome sequence of Corynebacterium casei LMG S-19264T (=DSM 44701T), isolated from a smear-ripened cheese.</title>
        <authorList>
            <consortium name="US DOE Joint Genome Institute (JGI-PGF)"/>
            <person name="Walter F."/>
            <person name="Albersmeier A."/>
            <person name="Kalinowski J."/>
            <person name="Ruckert C."/>
        </authorList>
    </citation>
    <scope>NUCLEOTIDE SEQUENCE</scope>
    <source>
        <strain evidence="1">KCTC 12710</strain>
    </source>
</reference>
<organism evidence="1 2">
    <name type="scientific">Algibacter mikhailovii</name>
    <dbReference type="NCBI Taxonomy" id="425498"/>
    <lineage>
        <taxon>Bacteria</taxon>
        <taxon>Pseudomonadati</taxon>
        <taxon>Bacteroidota</taxon>
        <taxon>Flavobacteriia</taxon>
        <taxon>Flavobacteriales</taxon>
        <taxon>Flavobacteriaceae</taxon>
        <taxon>Algibacter</taxon>
    </lineage>
</organism>
<dbReference type="Pfam" id="PF10043">
    <property type="entry name" value="DUF2279"/>
    <property type="match status" value="1"/>
</dbReference>
<protein>
    <submittedName>
        <fullName evidence="1">DUF2279 domain-containing protein</fullName>
    </submittedName>
</protein>
<dbReference type="InterPro" id="IPR018736">
    <property type="entry name" value="DUF2279_periplasmic_lipo"/>
</dbReference>
<comment type="caution">
    <text evidence="1">The sequence shown here is derived from an EMBL/GenBank/DDBJ whole genome shotgun (WGS) entry which is preliminary data.</text>
</comment>
<accession>A0A918QQR7</accession>
<name>A0A918QQR7_9FLAO</name>
<sequence>MNWKVLRHIVFFVLLPSITISQSKINQFLTPSDTLNIPRRNGVIVSEASLATIALIGLNELWYADYERSSFHTINDNDAWMQMDKLGHAFTSYQLGKHGAQLLNWSGVSKKNQLIYGATLGFTFLTAVEILDGYSAEWGFSWGDVMANALGSGMYIGQELLWNEQRIAFKYSFHQTKYAELQPEKLGSTVLEQMLKDYNGQTYWLSFNLKAFFKTSRIPEWLNIGIGYGAEGMLSDTENIVNQYVTSKEAYRKYYLSLDINLNGIKTNSRVLSTVFDVFNMIKVPLPTLEFSEKGTVFHLFYF</sequence>
<gene>
    <name evidence="1" type="ORF">GCM10007028_00300</name>
</gene>
<dbReference type="Proteomes" id="UP000636004">
    <property type="component" value="Unassembled WGS sequence"/>
</dbReference>
<proteinExistence type="predicted"/>
<reference evidence="1" key="2">
    <citation type="submission" date="2020-09" db="EMBL/GenBank/DDBJ databases">
        <authorList>
            <person name="Sun Q."/>
            <person name="Kim S."/>
        </authorList>
    </citation>
    <scope>NUCLEOTIDE SEQUENCE</scope>
    <source>
        <strain evidence="1">KCTC 12710</strain>
    </source>
</reference>